<feature type="region of interest" description="Disordered" evidence="1">
    <location>
        <begin position="1"/>
        <end position="28"/>
    </location>
</feature>
<accession>A0A5C5VCA0</accession>
<evidence type="ECO:0000313" key="3">
    <source>
        <dbReference type="EMBL" id="TWT35597.1"/>
    </source>
</evidence>
<keyword evidence="2" id="KW-1133">Transmembrane helix</keyword>
<dbReference type="SUPFAM" id="SSF48239">
    <property type="entry name" value="Terpenoid cyclases/Protein prenyltransferases"/>
    <property type="match status" value="1"/>
</dbReference>
<dbReference type="OrthoDB" id="238862at2"/>
<evidence type="ECO:0008006" key="5">
    <source>
        <dbReference type="Google" id="ProtNLM"/>
    </source>
</evidence>
<organism evidence="3 4">
    <name type="scientific">Posidoniimonas corsicana</name>
    <dbReference type="NCBI Taxonomy" id="1938618"/>
    <lineage>
        <taxon>Bacteria</taxon>
        <taxon>Pseudomonadati</taxon>
        <taxon>Planctomycetota</taxon>
        <taxon>Planctomycetia</taxon>
        <taxon>Pirellulales</taxon>
        <taxon>Lacipirellulaceae</taxon>
        <taxon>Posidoniimonas</taxon>
    </lineage>
</organism>
<sequence>MAIQRHSNKQSPSDFGTGSPPPLPESNEQQFHSFASAVAATLFVLFLLVVVVLGFRFRLLSNHRAAENSGVAYTSSRMEGGESNGKQISAEGMMPHQASDAMESNPDSMAESEVRDQGQDPLSTTFENEGRQPPQDARHAIEENVEVSLPPVALKEPSVGQFFIPDDEGSRNWDPENQTLDYLDLSSSLSGRSGDEKQQLLEENGGTPVTEHAVELGLEWLARNQQESGLWSLRGPYQDGARLENDAAATAMALLAFQGAGHTHQGDSRSKYRRVVARGWKWLRRQSDASGSFYRLRGGSTSGMYTHALCAVALNELYGMTRDRDFRRLAQRAVNFSVRAQSPMGGWRYSPNSHDSDTSVTGWFAMVLQSARMSGQDIPLESLRNVSAYLDNASNGYGSRYSYMPGTVASRSMTAEALLCRQYEGWPRNDQRMLEGVDYLLEELPEWDNRKRNIYYWYYATQVCHNMGGKPWRKWNDAMREVLPGNQEQEGPEVGSWSPRGDRYGSVGGRLYVTCLSLCTLEVYYRYLPIYETTSVEER</sequence>
<dbReference type="Gene3D" id="1.50.10.20">
    <property type="match status" value="2"/>
</dbReference>
<feature type="region of interest" description="Disordered" evidence="1">
    <location>
        <begin position="186"/>
        <end position="205"/>
    </location>
</feature>
<keyword evidence="2" id="KW-0472">Membrane</keyword>
<dbReference type="InterPro" id="IPR008930">
    <property type="entry name" value="Terpenoid_cyclase/PrenylTrfase"/>
</dbReference>
<feature type="transmembrane region" description="Helical" evidence="2">
    <location>
        <begin position="31"/>
        <end position="55"/>
    </location>
</feature>
<feature type="region of interest" description="Disordered" evidence="1">
    <location>
        <begin position="69"/>
        <end position="135"/>
    </location>
</feature>
<evidence type="ECO:0000256" key="1">
    <source>
        <dbReference type="SAM" id="MobiDB-lite"/>
    </source>
</evidence>
<proteinExistence type="predicted"/>
<comment type="caution">
    <text evidence="3">The sequence shown here is derived from an EMBL/GenBank/DDBJ whole genome shotgun (WGS) entry which is preliminary data.</text>
</comment>
<reference evidence="3 4" key="1">
    <citation type="submission" date="2019-02" db="EMBL/GenBank/DDBJ databases">
        <title>Deep-cultivation of Planctomycetes and their phenomic and genomic characterization uncovers novel biology.</title>
        <authorList>
            <person name="Wiegand S."/>
            <person name="Jogler M."/>
            <person name="Boedeker C."/>
            <person name="Pinto D."/>
            <person name="Vollmers J."/>
            <person name="Rivas-Marin E."/>
            <person name="Kohn T."/>
            <person name="Peeters S.H."/>
            <person name="Heuer A."/>
            <person name="Rast P."/>
            <person name="Oberbeckmann S."/>
            <person name="Bunk B."/>
            <person name="Jeske O."/>
            <person name="Meyerdierks A."/>
            <person name="Storesund J.E."/>
            <person name="Kallscheuer N."/>
            <person name="Luecker S."/>
            <person name="Lage O.M."/>
            <person name="Pohl T."/>
            <person name="Merkel B.J."/>
            <person name="Hornburger P."/>
            <person name="Mueller R.-W."/>
            <person name="Bruemmer F."/>
            <person name="Labrenz M."/>
            <person name="Spormann A.M."/>
            <person name="Op Den Camp H."/>
            <person name="Overmann J."/>
            <person name="Amann R."/>
            <person name="Jetten M.S.M."/>
            <person name="Mascher T."/>
            <person name="Medema M.H."/>
            <person name="Devos D.P."/>
            <person name="Kaster A.-K."/>
            <person name="Ovreas L."/>
            <person name="Rohde M."/>
            <person name="Galperin M.Y."/>
            <person name="Jogler C."/>
        </authorList>
    </citation>
    <scope>NUCLEOTIDE SEQUENCE [LARGE SCALE GENOMIC DNA]</scope>
    <source>
        <strain evidence="3 4">KOR34</strain>
    </source>
</reference>
<dbReference type="RefSeq" id="WP_146561890.1">
    <property type="nucleotide sequence ID" value="NZ_SIHJ01000001.1"/>
</dbReference>
<evidence type="ECO:0000313" key="4">
    <source>
        <dbReference type="Proteomes" id="UP000316714"/>
    </source>
</evidence>
<keyword evidence="4" id="KW-1185">Reference proteome</keyword>
<name>A0A5C5VCA0_9BACT</name>
<dbReference type="AlphaFoldDB" id="A0A5C5VCA0"/>
<keyword evidence="2" id="KW-0812">Transmembrane</keyword>
<gene>
    <name evidence="3" type="ORF">KOR34_04900</name>
</gene>
<protein>
    <recommendedName>
        <fullName evidence="5">Squalene cyclase C-terminal domain-containing protein</fullName>
    </recommendedName>
</protein>
<dbReference type="Proteomes" id="UP000316714">
    <property type="component" value="Unassembled WGS sequence"/>
</dbReference>
<dbReference type="EMBL" id="SIHJ01000001">
    <property type="protein sequence ID" value="TWT35597.1"/>
    <property type="molecule type" value="Genomic_DNA"/>
</dbReference>
<dbReference type="CDD" id="cd00688">
    <property type="entry name" value="ISOPREN_C2_like"/>
    <property type="match status" value="1"/>
</dbReference>
<evidence type="ECO:0000256" key="2">
    <source>
        <dbReference type="SAM" id="Phobius"/>
    </source>
</evidence>